<protein>
    <recommendedName>
        <fullName evidence="5">Importin subunit alpha</fullName>
    </recommendedName>
</protein>
<dbReference type="PIRSF" id="PIRSF005673">
    <property type="entry name" value="Importin_alpha"/>
    <property type="match status" value="1"/>
</dbReference>
<evidence type="ECO:0000256" key="5">
    <source>
        <dbReference type="PIRNR" id="PIRNR005673"/>
    </source>
</evidence>
<evidence type="ECO:0000256" key="2">
    <source>
        <dbReference type="ARBA" id="ARBA00022448"/>
    </source>
</evidence>
<dbReference type="PROSITE" id="PS50176">
    <property type="entry name" value="ARM_REPEAT"/>
    <property type="match status" value="3"/>
</dbReference>
<dbReference type="InterPro" id="IPR002652">
    <property type="entry name" value="Importin-a_IBB"/>
</dbReference>
<dbReference type="GO" id="GO:0005737">
    <property type="term" value="C:cytoplasm"/>
    <property type="evidence" value="ECO:0007669"/>
    <property type="project" value="InterPro"/>
</dbReference>
<keyword evidence="2 5" id="KW-0813">Transport</keyword>
<reference evidence="9" key="1">
    <citation type="submission" date="2023-03" db="EMBL/GenBank/DDBJ databases">
        <authorList>
            <person name="Julca I."/>
        </authorList>
    </citation>
    <scope>NUCLEOTIDE SEQUENCE</scope>
</reference>
<dbReference type="FunFam" id="1.25.10.10:FF:000009">
    <property type="entry name" value="Importin subunit alpha"/>
    <property type="match status" value="1"/>
</dbReference>
<dbReference type="Proteomes" id="UP001161247">
    <property type="component" value="Chromosome 6"/>
</dbReference>
<evidence type="ECO:0000256" key="4">
    <source>
        <dbReference type="ARBA" id="ARBA00022927"/>
    </source>
</evidence>
<dbReference type="Pfam" id="PF01749">
    <property type="entry name" value="IBB"/>
    <property type="match status" value="1"/>
</dbReference>
<dbReference type="Pfam" id="PF00514">
    <property type="entry name" value="Arm"/>
    <property type="match status" value="7"/>
</dbReference>
<keyword evidence="3" id="KW-0677">Repeat</keyword>
<evidence type="ECO:0000313" key="10">
    <source>
        <dbReference type="Proteomes" id="UP001161247"/>
    </source>
</evidence>
<dbReference type="SMART" id="SM00185">
    <property type="entry name" value="ARM"/>
    <property type="match status" value="8"/>
</dbReference>
<evidence type="ECO:0000256" key="1">
    <source>
        <dbReference type="ARBA" id="ARBA00010394"/>
    </source>
</evidence>
<keyword evidence="10" id="KW-1185">Reference proteome</keyword>
<evidence type="ECO:0000313" key="9">
    <source>
        <dbReference type="EMBL" id="CAI9109253.1"/>
    </source>
</evidence>
<dbReference type="GO" id="GO:0061608">
    <property type="term" value="F:nuclear import signal receptor activity"/>
    <property type="evidence" value="ECO:0007669"/>
    <property type="project" value="InterPro"/>
</dbReference>
<dbReference type="EMBL" id="OX459123">
    <property type="protein sequence ID" value="CAI9109253.1"/>
    <property type="molecule type" value="Genomic_DNA"/>
</dbReference>
<dbReference type="Pfam" id="PF16186">
    <property type="entry name" value="Arm_3"/>
    <property type="match status" value="1"/>
</dbReference>
<dbReference type="GO" id="GO:0006606">
    <property type="term" value="P:protein import into nucleus"/>
    <property type="evidence" value="ECO:0007669"/>
    <property type="project" value="InterPro"/>
</dbReference>
<proteinExistence type="inferred from homology"/>
<feature type="repeat" description="ARM" evidence="6">
    <location>
        <begin position="339"/>
        <end position="383"/>
    </location>
</feature>
<dbReference type="Gene3D" id="1.25.10.10">
    <property type="entry name" value="Leucine-rich Repeat Variant"/>
    <property type="match status" value="1"/>
</dbReference>
<dbReference type="GO" id="GO:0005634">
    <property type="term" value="C:nucleus"/>
    <property type="evidence" value="ECO:0007669"/>
    <property type="project" value="UniProtKB-ARBA"/>
</dbReference>
<dbReference type="InterPro" id="IPR036975">
    <property type="entry name" value="Importin-a_IBB_sf"/>
</dbReference>
<dbReference type="InterPro" id="IPR016024">
    <property type="entry name" value="ARM-type_fold"/>
</dbReference>
<dbReference type="AlphaFoldDB" id="A0AAV1DMX6"/>
<comment type="similarity">
    <text evidence="1 5">Belongs to the importin alpha family.</text>
</comment>
<evidence type="ECO:0000256" key="7">
    <source>
        <dbReference type="SAM" id="MobiDB-lite"/>
    </source>
</evidence>
<organism evidence="9 10">
    <name type="scientific">Oldenlandia corymbosa var. corymbosa</name>
    <dbReference type="NCBI Taxonomy" id="529605"/>
    <lineage>
        <taxon>Eukaryota</taxon>
        <taxon>Viridiplantae</taxon>
        <taxon>Streptophyta</taxon>
        <taxon>Embryophyta</taxon>
        <taxon>Tracheophyta</taxon>
        <taxon>Spermatophyta</taxon>
        <taxon>Magnoliopsida</taxon>
        <taxon>eudicotyledons</taxon>
        <taxon>Gunneridae</taxon>
        <taxon>Pentapetalae</taxon>
        <taxon>asterids</taxon>
        <taxon>lamiids</taxon>
        <taxon>Gentianales</taxon>
        <taxon>Rubiaceae</taxon>
        <taxon>Rubioideae</taxon>
        <taxon>Spermacoceae</taxon>
        <taxon>Hedyotis-Oldenlandia complex</taxon>
        <taxon>Oldenlandia</taxon>
    </lineage>
</organism>
<name>A0AAV1DMX6_OLDCO</name>
<dbReference type="InterPro" id="IPR011989">
    <property type="entry name" value="ARM-like"/>
</dbReference>
<dbReference type="InterPro" id="IPR000225">
    <property type="entry name" value="Armadillo"/>
</dbReference>
<feature type="compositionally biased region" description="Basic and acidic residues" evidence="7">
    <location>
        <begin position="1"/>
        <end position="14"/>
    </location>
</feature>
<accession>A0AAV1DMX6</accession>
<dbReference type="SUPFAM" id="SSF48371">
    <property type="entry name" value="ARM repeat"/>
    <property type="match status" value="1"/>
</dbReference>
<dbReference type="InterPro" id="IPR032413">
    <property type="entry name" value="Arm_3"/>
</dbReference>
<keyword evidence="4 5" id="KW-0653">Protein transport</keyword>
<evidence type="ECO:0000256" key="3">
    <source>
        <dbReference type="ARBA" id="ARBA00022737"/>
    </source>
</evidence>
<gene>
    <name evidence="9" type="ORF">OLC1_LOCUS17191</name>
</gene>
<sequence length="526" mass="58320">MSRRPDDKPEERRNSYKAAMDTAEARRRREDGLIEIRKNKRAENLSRKRRGDVLHPSWNIDPGQVPARRPLVERAQLGEELKAMPELVDMIFSSNDVASQLDATIQIRKLLSVEQNPIFDEIVNSGVVPWFVKFLERDDFPELQFEASWALTNILSGTSQHTKLVIDQGAVQLLVRLLSSPNEDVREQVVWALGNVAGDSSECRDLVLRHGALTGFLAQLNGDPNPSMLCNAIWAISNLCKGNDPKPDFEQIRPALPTLARSMATDDEEVLIDSCWALSYLSDGATQDQIQAVIDAGVCRRLVELLLHHSTSVLIPALRAVGNIVLGDDVQAQVMIDHHVLPFLQNLLTDDNDESKIKKEACWTISNITAGNKEQIQEVIENGIITPVVELCLNAEFEVKKEAAWAISNAICGGTHEQIKILVSQGCIKPLCDLLVCSDPKLILVCLIALKNILEVGEVEKNLGDTGSVNVFAKMIVEGNGRDKIENLQSRGDDNEISEMAMKIVGTYWLEEDDDQKEMPSAGGSQ</sequence>
<dbReference type="PROSITE" id="PS51214">
    <property type="entry name" value="IBB"/>
    <property type="match status" value="1"/>
</dbReference>
<feature type="repeat" description="ARM" evidence="6">
    <location>
        <begin position="126"/>
        <end position="169"/>
    </location>
</feature>
<dbReference type="Gene3D" id="1.20.5.690">
    <property type="entry name" value="Importin-alpha, importin-beta-binding domain"/>
    <property type="match status" value="1"/>
</dbReference>
<feature type="domain" description="IBB" evidence="8">
    <location>
        <begin position="1"/>
        <end position="59"/>
    </location>
</feature>
<evidence type="ECO:0000259" key="8">
    <source>
        <dbReference type="PROSITE" id="PS51214"/>
    </source>
</evidence>
<evidence type="ECO:0000256" key="6">
    <source>
        <dbReference type="PROSITE-ProRule" id="PRU00259"/>
    </source>
</evidence>
<feature type="repeat" description="ARM" evidence="6">
    <location>
        <begin position="169"/>
        <end position="211"/>
    </location>
</feature>
<feature type="region of interest" description="Disordered" evidence="7">
    <location>
        <begin position="1"/>
        <end position="31"/>
    </location>
</feature>
<dbReference type="InterPro" id="IPR024931">
    <property type="entry name" value="Importin_alpha"/>
</dbReference>
<dbReference type="PANTHER" id="PTHR23316">
    <property type="entry name" value="IMPORTIN ALPHA"/>
    <property type="match status" value="1"/>
</dbReference>